<dbReference type="CDD" id="cd16262">
    <property type="entry name" value="EFG_III"/>
    <property type="match status" value="1"/>
</dbReference>
<dbReference type="FunFam" id="3.30.230.10:FF:000003">
    <property type="entry name" value="Elongation factor G"/>
    <property type="match status" value="1"/>
</dbReference>
<dbReference type="CDD" id="cd04088">
    <property type="entry name" value="EFG_mtEFG_II"/>
    <property type="match status" value="1"/>
</dbReference>
<evidence type="ECO:0000256" key="2">
    <source>
        <dbReference type="ARBA" id="ARBA00017872"/>
    </source>
</evidence>
<keyword evidence="5" id="KW-0648">Protein biosynthesis</keyword>
<organism evidence="11 12">
    <name type="scientific">Dissulfuribacter thermophilus</name>
    <dbReference type="NCBI Taxonomy" id="1156395"/>
    <lineage>
        <taxon>Bacteria</taxon>
        <taxon>Pseudomonadati</taxon>
        <taxon>Thermodesulfobacteriota</taxon>
        <taxon>Dissulfuribacteria</taxon>
        <taxon>Dissulfuribacterales</taxon>
        <taxon>Dissulfuribacteraceae</taxon>
        <taxon>Dissulfuribacter</taxon>
    </lineage>
</organism>
<dbReference type="Pfam" id="PF03764">
    <property type="entry name" value="EFG_IV"/>
    <property type="match status" value="1"/>
</dbReference>
<comment type="function">
    <text evidence="7">Catalyzes the GTP-dependent ribosomal translocation step during translation elongation. During this step, the ribosome changes from the pre-translocational (PRE) to the post-translocational (POST) state as the newly formed A-site-bound peptidyl-tRNA and P-site-bound deacylated tRNA move to the P and E sites, respectively. Catalyzes the coordinated movement of the two tRNA molecules, the mRNA and conformational changes in the ribosome.</text>
</comment>
<dbReference type="SUPFAM" id="SSF54980">
    <property type="entry name" value="EF-G C-terminal domain-like"/>
    <property type="match status" value="2"/>
</dbReference>
<evidence type="ECO:0000256" key="4">
    <source>
        <dbReference type="ARBA" id="ARBA00022768"/>
    </source>
</evidence>
<dbReference type="InterPro" id="IPR000795">
    <property type="entry name" value="T_Tr_GTP-bd_dom"/>
</dbReference>
<dbReference type="SUPFAM" id="SSF54211">
    <property type="entry name" value="Ribosomal protein S5 domain 2-like"/>
    <property type="match status" value="1"/>
</dbReference>
<dbReference type="InterPro" id="IPR004540">
    <property type="entry name" value="Transl_elong_EFG/EF2"/>
</dbReference>
<name>A0A1B9F8J9_9BACT</name>
<dbReference type="InterPro" id="IPR009022">
    <property type="entry name" value="EFG_III"/>
</dbReference>
<dbReference type="InterPro" id="IPR014721">
    <property type="entry name" value="Ribsml_uS5_D2-typ_fold_subgr"/>
</dbReference>
<gene>
    <name evidence="11" type="ORF">DBT_0636</name>
</gene>
<reference evidence="11 12" key="1">
    <citation type="submission" date="2016-06" db="EMBL/GenBank/DDBJ databases">
        <title>Respiratory ammonification of nitrate coupled to the oxidation of elemental sulfur in deep-sea autotrophic thermophilic bacteria.</title>
        <authorList>
            <person name="Slobodkina G.B."/>
            <person name="Mardanov A.V."/>
            <person name="Ravin N.V."/>
            <person name="Frolova A.A."/>
            <person name="Viryasiv M.B."/>
            <person name="Chernyh N.A."/>
            <person name="Bonch-Osmolovskaya E.A."/>
            <person name="Slobodkin A.I."/>
        </authorList>
    </citation>
    <scope>NUCLEOTIDE SEQUENCE [LARGE SCALE GENOMIC DNA]</scope>
    <source>
        <strain evidence="11 12">S69</strain>
    </source>
</reference>
<dbReference type="CDD" id="cd03713">
    <property type="entry name" value="EFG_mtEFG_C"/>
    <property type="match status" value="1"/>
</dbReference>
<dbReference type="PANTHER" id="PTHR43261:SF7">
    <property type="entry name" value="ELONGATION FACTOR G-LIKE PROTEIN"/>
    <property type="match status" value="1"/>
</dbReference>
<comment type="caution">
    <text evidence="11">The sequence shown here is derived from an EMBL/GenBank/DDBJ whole genome shotgun (WGS) entry which is preliminary data.</text>
</comment>
<evidence type="ECO:0000256" key="3">
    <source>
        <dbReference type="ARBA" id="ARBA00022741"/>
    </source>
</evidence>
<dbReference type="AlphaFoldDB" id="A0A1B9F8J9"/>
<dbReference type="NCBIfam" id="NF009891">
    <property type="entry name" value="PRK13351.1-1"/>
    <property type="match status" value="1"/>
</dbReference>
<accession>A0A1B9F8J9</accession>
<dbReference type="InterPro" id="IPR031157">
    <property type="entry name" value="G_TR_CS"/>
</dbReference>
<dbReference type="Gene3D" id="3.40.50.300">
    <property type="entry name" value="P-loop containing nucleotide triphosphate hydrolases"/>
    <property type="match status" value="1"/>
</dbReference>
<evidence type="ECO:0000256" key="1">
    <source>
        <dbReference type="ARBA" id="ARBA00005870"/>
    </source>
</evidence>
<dbReference type="CDD" id="cd04170">
    <property type="entry name" value="EF-G_bact"/>
    <property type="match status" value="1"/>
</dbReference>
<dbReference type="InterPro" id="IPR035647">
    <property type="entry name" value="EFG_III/V"/>
</dbReference>
<sequence length="682" mass="74834">MDCTKVRNIAIVSQNGSGKTSLAEAMLFTAKATKRLGKVDDKTSCLDFEPEEQKRGITISTAFHNLKWQKNSVFLMDTPGEDNFIAEAKIALRVADSVIFVVDAVDPVKPQTLKVWSMIKEAGIPVLLFVNKMDKERADYKKAIDAIGEALGVRVVPLAIPIGKEASFKGLVDLVKMKGVGGDIPEDLAEEAEALRNNLIEFAAESEDELLEKFLEGGELTQEEVLRGLKSGVQGVRFVPAIPGSALETIGVSTLLDLIVGLLPSPVDRGEVIGKNPKTKEEETREPSPDAPFSGLVFKTMIDPYAGRLSILRIFSGTLTPDGAVYNPNKDSQERYSQIFVLEGKEQKSVDEAGPGMIVAIQKLKEVATGDTLCSPQEPIQYDFVELPTPVLTYALKPKSRGDEEKINQALSRLKEEDPTLVVMRDQQTNELLISGNGQIHIDATISKMKEKFGVNVDLTLPKIPYRETIKAVKKGVIYRHKKQTGGAGQFAEVHFDISPLKRGEGFEFEEALVGMNVPRNFVPAVEKGIQEAMQSGPLAGFPVVDVKVRFYDGKSHEVDSSEMAFKIAAIQCFKKGVLEAKPVLLEPIYKLTIYVPDENVGDVIGDLNSRRGKVMGMEPAGAGMQVVQALVPLAEVQRYVLDLNSMTQGRGTFQMEFSHYDEVPPNIAEKVIQQAKEETED</sequence>
<dbReference type="CDD" id="cd01434">
    <property type="entry name" value="EFG_mtEFG1_IV"/>
    <property type="match status" value="1"/>
</dbReference>
<evidence type="ECO:0000313" key="11">
    <source>
        <dbReference type="EMBL" id="OCC16174.1"/>
    </source>
</evidence>
<dbReference type="Gene3D" id="3.30.230.10">
    <property type="match status" value="1"/>
</dbReference>
<dbReference type="Pfam" id="PF14492">
    <property type="entry name" value="EFG_III"/>
    <property type="match status" value="1"/>
</dbReference>
<dbReference type="PANTHER" id="PTHR43261">
    <property type="entry name" value="TRANSLATION ELONGATION FACTOR G-RELATED"/>
    <property type="match status" value="1"/>
</dbReference>
<evidence type="ECO:0000259" key="10">
    <source>
        <dbReference type="PROSITE" id="PS51722"/>
    </source>
</evidence>
<dbReference type="RefSeq" id="WP_067616275.1">
    <property type="nucleotide sequence ID" value="NZ_MAGO01000002.1"/>
</dbReference>
<dbReference type="Gene3D" id="3.30.70.870">
    <property type="entry name" value="Elongation Factor G (Translational Gtpase), domain 3"/>
    <property type="match status" value="1"/>
</dbReference>
<dbReference type="NCBIfam" id="TIGR00231">
    <property type="entry name" value="small_GTP"/>
    <property type="match status" value="1"/>
</dbReference>
<dbReference type="PROSITE" id="PS51722">
    <property type="entry name" value="G_TR_2"/>
    <property type="match status" value="1"/>
</dbReference>
<keyword evidence="12" id="KW-1185">Reference proteome</keyword>
<comment type="similarity">
    <text evidence="1">Belongs to the TRAFAC class translation factor GTPase superfamily. Classic translation factor GTPase family. EF-G/EF-2 subfamily.</text>
</comment>
<dbReference type="GO" id="GO:0032790">
    <property type="term" value="P:ribosome disassembly"/>
    <property type="evidence" value="ECO:0007669"/>
    <property type="project" value="TreeGrafter"/>
</dbReference>
<keyword evidence="3" id="KW-0547">Nucleotide-binding</keyword>
<dbReference type="InterPro" id="IPR000640">
    <property type="entry name" value="EFG_V-like"/>
</dbReference>
<dbReference type="FunFam" id="3.30.70.240:FF:000001">
    <property type="entry name" value="Elongation factor G"/>
    <property type="match status" value="1"/>
</dbReference>
<dbReference type="SMART" id="SM00889">
    <property type="entry name" value="EFG_IV"/>
    <property type="match status" value="1"/>
</dbReference>
<dbReference type="InterPro" id="IPR035649">
    <property type="entry name" value="EFG_V"/>
</dbReference>
<evidence type="ECO:0000256" key="8">
    <source>
        <dbReference type="NCBIfam" id="TIGR00484"/>
    </source>
</evidence>
<dbReference type="SMART" id="SM00838">
    <property type="entry name" value="EFG_C"/>
    <property type="match status" value="1"/>
</dbReference>
<dbReference type="NCBIfam" id="NF009381">
    <property type="entry name" value="PRK12740.1-5"/>
    <property type="match status" value="1"/>
</dbReference>
<dbReference type="InterPro" id="IPR009000">
    <property type="entry name" value="Transl_B-barrel_sf"/>
</dbReference>
<dbReference type="Gene3D" id="2.40.30.10">
    <property type="entry name" value="Translation factors"/>
    <property type="match status" value="1"/>
</dbReference>
<evidence type="ECO:0000256" key="5">
    <source>
        <dbReference type="ARBA" id="ARBA00022917"/>
    </source>
</evidence>
<dbReference type="PRINTS" id="PR00315">
    <property type="entry name" value="ELONGATNFCT"/>
</dbReference>
<dbReference type="Gene3D" id="3.30.70.240">
    <property type="match status" value="1"/>
</dbReference>
<dbReference type="Pfam" id="PF22042">
    <property type="entry name" value="EF-G_D2"/>
    <property type="match status" value="1"/>
</dbReference>
<dbReference type="Pfam" id="PF00679">
    <property type="entry name" value="EFG_C"/>
    <property type="match status" value="1"/>
</dbReference>
<dbReference type="PROSITE" id="PS00301">
    <property type="entry name" value="G_TR_1"/>
    <property type="match status" value="1"/>
</dbReference>
<dbReference type="GO" id="GO:0003924">
    <property type="term" value="F:GTPase activity"/>
    <property type="evidence" value="ECO:0007669"/>
    <property type="project" value="InterPro"/>
</dbReference>
<dbReference type="GO" id="GO:0003746">
    <property type="term" value="F:translation elongation factor activity"/>
    <property type="evidence" value="ECO:0007669"/>
    <property type="project" value="UniProtKB-UniRule"/>
</dbReference>
<dbReference type="Proteomes" id="UP000093080">
    <property type="component" value="Unassembled WGS sequence"/>
</dbReference>
<dbReference type="PATRIC" id="fig|1156395.6.peg.647"/>
<dbReference type="InterPro" id="IPR005517">
    <property type="entry name" value="Transl_elong_EFG/EF2_IV"/>
</dbReference>
<dbReference type="STRING" id="1156395.DBT_0636"/>
<dbReference type="GO" id="GO:0005525">
    <property type="term" value="F:GTP binding"/>
    <property type="evidence" value="ECO:0007669"/>
    <property type="project" value="UniProtKB-UniRule"/>
</dbReference>
<dbReference type="InterPro" id="IPR020568">
    <property type="entry name" value="Ribosomal_Su5_D2-typ_SF"/>
</dbReference>
<keyword evidence="4 11" id="KW-0251">Elongation factor</keyword>
<keyword evidence="6" id="KW-0342">GTP-binding</keyword>
<evidence type="ECO:0000256" key="7">
    <source>
        <dbReference type="ARBA" id="ARBA00024731"/>
    </source>
</evidence>
<dbReference type="InterPro" id="IPR005225">
    <property type="entry name" value="Small_GTP-bd"/>
</dbReference>
<feature type="compositionally biased region" description="Basic and acidic residues" evidence="9">
    <location>
        <begin position="271"/>
        <end position="288"/>
    </location>
</feature>
<evidence type="ECO:0000256" key="9">
    <source>
        <dbReference type="SAM" id="MobiDB-lite"/>
    </source>
</evidence>
<dbReference type="InterPro" id="IPR027417">
    <property type="entry name" value="P-loop_NTPase"/>
</dbReference>
<dbReference type="InterPro" id="IPR047872">
    <property type="entry name" value="EFG_IV"/>
</dbReference>
<dbReference type="SUPFAM" id="SSF50447">
    <property type="entry name" value="Translation proteins"/>
    <property type="match status" value="1"/>
</dbReference>
<dbReference type="Pfam" id="PF00009">
    <property type="entry name" value="GTP_EFTU"/>
    <property type="match status" value="1"/>
</dbReference>
<dbReference type="InterPro" id="IPR041095">
    <property type="entry name" value="EFG_II"/>
</dbReference>
<dbReference type="SUPFAM" id="SSF52540">
    <property type="entry name" value="P-loop containing nucleoside triphosphate hydrolases"/>
    <property type="match status" value="1"/>
</dbReference>
<proteinExistence type="inferred from homology"/>
<evidence type="ECO:0000313" key="12">
    <source>
        <dbReference type="Proteomes" id="UP000093080"/>
    </source>
</evidence>
<dbReference type="EMBL" id="MAGO01000002">
    <property type="protein sequence ID" value="OCC16174.1"/>
    <property type="molecule type" value="Genomic_DNA"/>
</dbReference>
<dbReference type="NCBIfam" id="NF009379">
    <property type="entry name" value="PRK12740.1-3"/>
    <property type="match status" value="1"/>
</dbReference>
<feature type="domain" description="Tr-type G" evidence="10">
    <location>
        <begin position="4"/>
        <end position="267"/>
    </location>
</feature>
<dbReference type="OrthoDB" id="9760518at2"/>
<dbReference type="NCBIfam" id="TIGR00484">
    <property type="entry name" value="EF-G"/>
    <property type="match status" value="1"/>
</dbReference>
<protein>
    <recommendedName>
        <fullName evidence="2 8">Elongation factor G</fullName>
    </recommendedName>
</protein>
<feature type="region of interest" description="Disordered" evidence="9">
    <location>
        <begin position="271"/>
        <end position="292"/>
    </location>
</feature>
<evidence type="ECO:0000256" key="6">
    <source>
        <dbReference type="ARBA" id="ARBA00023134"/>
    </source>
</evidence>
<dbReference type="InterPro" id="IPR053905">
    <property type="entry name" value="EF-G-like_DII"/>
</dbReference>